<evidence type="ECO:0000259" key="2">
    <source>
        <dbReference type="Pfam" id="PF01814"/>
    </source>
</evidence>
<gene>
    <name evidence="3" type="ORF">KME32_08135</name>
</gene>
<keyword evidence="1" id="KW-0175">Coiled coil</keyword>
<evidence type="ECO:0000313" key="3">
    <source>
        <dbReference type="EMBL" id="MBW4561117.1"/>
    </source>
</evidence>
<accession>A0A951PY86</accession>
<reference evidence="3" key="1">
    <citation type="submission" date="2021-05" db="EMBL/GenBank/DDBJ databases">
        <authorList>
            <person name="Pietrasiak N."/>
            <person name="Ward R."/>
            <person name="Stajich J.E."/>
            <person name="Kurbessoian T."/>
        </authorList>
    </citation>
    <scope>NUCLEOTIDE SEQUENCE</scope>
    <source>
        <strain evidence="3">JT2-VF2</strain>
    </source>
</reference>
<comment type="caution">
    <text evidence="3">The sequence shown here is derived from an EMBL/GenBank/DDBJ whole genome shotgun (WGS) entry which is preliminary data.</text>
</comment>
<reference evidence="3" key="2">
    <citation type="journal article" date="2022" name="Microbiol. Resour. Announc.">
        <title>Metagenome Sequencing to Explore Phylogenomics of Terrestrial Cyanobacteria.</title>
        <authorList>
            <person name="Ward R.D."/>
            <person name="Stajich J.E."/>
            <person name="Johansen J.R."/>
            <person name="Huntemann M."/>
            <person name="Clum A."/>
            <person name="Foster B."/>
            <person name="Foster B."/>
            <person name="Roux S."/>
            <person name="Palaniappan K."/>
            <person name="Varghese N."/>
            <person name="Mukherjee S."/>
            <person name="Reddy T.B.K."/>
            <person name="Daum C."/>
            <person name="Copeland A."/>
            <person name="Chen I.A."/>
            <person name="Ivanova N.N."/>
            <person name="Kyrpides N.C."/>
            <person name="Shapiro N."/>
            <person name="Eloe-Fadrosh E.A."/>
            <person name="Pietrasiak N."/>
        </authorList>
    </citation>
    <scope>NUCLEOTIDE SEQUENCE</scope>
    <source>
        <strain evidence="3">JT2-VF2</strain>
    </source>
</reference>
<proteinExistence type="predicted"/>
<dbReference type="EMBL" id="JAHHHN010000004">
    <property type="protein sequence ID" value="MBW4561117.1"/>
    <property type="molecule type" value="Genomic_DNA"/>
</dbReference>
<sequence>MTKIQTPNIITLLEKEHRQVEKLFAEAEKANFNQLYECFNEIYRALTLHTRTEELVFYPAMREYPRTAKYIEEAEQEHEEAKIILEEIKSLKPNDSEFKKKITELKKAVKHHVEEEENEIFKSISEYMSEQKLIELGREFRKTKAQLEDEVQAAMTT</sequence>
<dbReference type="Pfam" id="PF01814">
    <property type="entry name" value="Hemerythrin"/>
    <property type="match status" value="1"/>
</dbReference>
<evidence type="ECO:0000313" key="4">
    <source>
        <dbReference type="Proteomes" id="UP000715781"/>
    </source>
</evidence>
<dbReference type="Gene3D" id="1.20.120.520">
    <property type="entry name" value="nmb1532 protein domain like"/>
    <property type="match status" value="1"/>
</dbReference>
<feature type="domain" description="Hemerythrin-like" evidence="2">
    <location>
        <begin position="9"/>
        <end position="122"/>
    </location>
</feature>
<name>A0A951PY86_9NOST</name>
<dbReference type="AlphaFoldDB" id="A0A951PY86"/>
<dbReference type="PANTHER" id="PTHR35585">
    <property type="entry name" value="HHE DOMAIN PROTEIN (AFU_ORTHOLOGUE AFUA_4G00730)"/>
    <property type="match status" value="1"/>
</dbReference>
<dbReference type="InterPro" id="IPR012312">
    <property type="entry name" value="Hemerythrin-like"/>
</dbReference>
<dbReference type="PANTHER" id="PTHR35585:SF1">
    <property type="entry name" value="HHE DOMAIN PROTEIN (AFU_ORTHOLOGUE AFUA_4G00730)"/>
    <property type="match status" value="1"/>
</dbReference>
<organism evidence="3 4">
    <name type="scientific">Mojavia pulchra JT2-VF2</name>
    <dbReference type="NCBI Taxonomy" id="287848"/>
    <lineage>
        <taxon>Bacteria</taxon>
        <taxon>Bacillati</taxon>
        <taxon>Cyanobacteriota</taxon>
        <taxon>Cyanophyceae</taxon>
        <taxon>Nostocales</taxon>
        <taxon>Nostocaceae</taxon>
    </lineage>
</organism>
<evidence type="ECO:0000256" key="1">
    <source>
        <dbReference type="SAM" id="Coils"/>
    </source>
</evidence>
<protein>
    <submittedName>
        <fullName evidence="3">Hemerythrin domain-containing protein</fullName>
    </submittedName>
</protein>
<dbReference type="Proteomes" id="UP000715781">
    <property type="component" value="Unassembled WGS sequence"/>
</dbReference>
<feature type="coiled-coil region" evidence="1">
    <location>
        <begin position="71"/>
        <end position="119"/>
    </location>
</feature>